<proteinExistence type="predicted"/>
<protein>
    <submittedName>
        <fullName evidence="1">Uncharacterized protein</fullName>
    </submittedName>
</protein>
<name>A0AAN8P7T9_POLSC</name>
<gene>
    <name evidence="1" type="ORF">RUM43_009858</name>
</gene>
<accession>A0AAN8P7T9</accession>
<organism evidence="1 2">
    <name type="scientific">Polyplax serrata</name>
    <name type="common">Common mouse louse</name>
    <dbReference type="NCBI Taxonomy" id="468196"/>
    <lineage>
        <taxon>Eukaryota</taxon>
        <taxon>Metazoa</taxon>
        <taxon>Ecdysozoa</taxon>
        <taxon>Arthropoda</taxon>
        <taxon>Hexapoda</taxon>
        <taxon>Insecta</taxon>
        <taxon>Pterygota</taxon>
        <taxon>Neoptera</taxon>
        <taxon>Paraneoptera</taxon>
        <taxon>Psocodea</taxon>
        <taxon>Troctomorpha</taxon>
        <taxon>Phthiraptera</taxon>
        <taxon>Anoplura</taxon>
        <taxon>Polyplacidae</taxon>
        <taxon>Polyplax</taxon>
    </lineage>
</organism>
<dbReference type="EMBL" id="JAWJWE010000004">
    <property type="protein sequence ID" value="KAK6636200.1"/>
    <property type="molecule type" value="Genomic_DNA"/>
</dbReference>
<evidence type="ECO:0000313" key="2">
    <source>
        <dbReference type="Proteomes" id="UP001372834"/>
    </source>
</evidence>
<reference evidence="1 2" key="1">
    <citation type="submission" date="2023-10" db="EMBL/GenBank/DDBJ databases">
        <title>Genomes of two closely related lineages of the louse Polyplax serrata with different host specificities.</title>
        <authorList>
            <person name="Martinu J."/>
            <person name="Tarabai H."/>
            <person name="Stefka J."/>
            <person name="Hypsa V."/>
        </authorList>
    </citation>
    <scope>NUCLEOTIDE SEQUENCE [LARGE SCALE GENOMIC DNA]</scope>
    <source>
        <strain evidence="1">HR10_N</strain>
    </source>
</reference>
<dbReference type="Proteomes" id="UP001372834">
    <property type="component" value="Unassembled WGS sequence"/>
</dbReference>
<evidence type="ECO:0000313" key="1">
    <source>
        <dbReference type="EMBL" id="KAK6636200.1"/>
    </source>
</evidence>
<dbReference type="AlphaFoldDB" id="A0AAN8P7T9"/>
<comment type="caution">
    <text evidence="1">The sequence shown here is derived from an EMBL/GenBank/DDBJ whole genome shotgun (WGS) entry which is preliminary data.</text>
</comment>
<sequence length="171" mass="19696">MPITEGNYIEACDFLKRKFDNKREITIVLANRLLQFGDSLKAILNQFNEARQSILSVVKEEELWDMYTNISNHLSEGTCNCWKPSQGTFGNAKIRRVDQFSKNEIPCKARMLRKKSIGKRIQSVQGGQRSLEYRGIPCTKCKSVITCYYAKIQAVHTGQFMEVFPHKKLIV</sequence>